<proteinExistence type="predicted"/>
<evidence type="ECO:0000259" key="5">
    <source>
        <dbReference type="PROSITE" id="PS50280"/>
    </source>
</evidence>
<dbReference type="PANTHER" id="PTHR46455:SF4">
    <property type="entry name" value="GH11294P"/>
    <property type="match status" value="1"/>
</dbReference>
<dbReference type="GO" id="GO:0008757">
    <property type="term" value="F:S-adenosylmethionine-dependent methyltransferase activity"/>
    <property type="evidence" value="ECO:0007669"/>
    <property type="project" value="UniProtKB-ARBA"/>
</dbReference>
<dbReference type="GO" id="GO:0008170">
    <property type="term" value="F:N-methyltransferase activity"/>
    <property type="evidence" value="ECO:0007669"/>
    <property type="project" value="UniProtKB-ARBA"/>
</dbReference>
<dbReference type="PROSITE" id="PS50280">
    <property type="entry name" value="SET"/>
    <property type="match status" value="1"/>
</dbReference>
<dbReference type="InterPro" id="IPR001214">
    <property type="entry name" value="SET_dom"/>
</dbReference>
<dbReference type="Pfam" id="PF00856">
    <property type="entry name" value="SET"/>
    <property type="match status" value="1"/>
</dbReference>
<accession>A0A1J1I0J5</accession>
<dbReference type="InterPro" id="IPR002893">
    <property type="entry name" value="Znf_MYND"/>
</dbReference>
<dbReference type="OrthoDB" id="5952526at2759"/>
<dbReference type="InterPro" id="IPR053010">
    <property type="entry name" value="SET_SmydA-8"/>
</dbReference>
<reference evidence="7" key="1">
    <citation type="submission" date="2015-04" db="EMBL/GenBank/DDBJ databases">
        <authorList>
            <person name="Syromyatnikov M.Y."/>
            <person name="Popov V.N."/>
        </authorList>
    </citation>
    <scope>NUCLEOTIDE SEQUENCE [LARGE SCALE GENOMIC DNA]</scope>
</reference>
<dbReference type="Gene3D" id="1.10.220.160">
    <property type="match status" value="1"/>
</dbReference>
<dbReference type="PROSITE" id="PS01360">
    <property type="entry name" value="ZF_MYND_1"/>
    <property type="match status" value="1"/>
</dbReference>
<dbReference type="Pfam" id="PF01753">
    <property type="entry name" value="zf-MYND"/>
    <property type="match status" value="1"/>
</dbReference>
<gene>
    <name evidence="7" type="primary">similar to Protein msta</name>
    <name evidence="7" type="ORF">CLUMA_CG006491</name>
</gene>
<evidence type="ECO:0000256" key="3">
    <source>
        <dbReference type="ARBA" id="ARBA00022833"/>
    </source>
</evidence>
<dbReference type="GO" id="GO:0008270">
    <property type="term" value="F:zinc ion binding"/>
    <property type="evidence" value="ECO:0007669"/>
    <property type="project" value="UniProtKB-KW"/>
</dbReference>
<dbReference type="PANTHER" id="PTHR46455">
    <property type="entry name" value="SET AND MYND DOMAIN CONTAINING, ARTHROPOD-SPECIFIC, MEMBER 4, ISOFORM A"/>
    <property type="match status" value="1"/>
</dbReference>
<dbReference type="Proteomes" id="UP000183832">
    <property type="component" value="Unassembled WGS sequence"/>
</dbReference>
<feature type="domain" description="MYND-type" evidence="6">
    <location>
        <begin position="12"/>
        <end position="48"/>
    </location>
</feature>
<name>A0A1J1I0J5_9DIPT</name>
<organism evidence="7 8">
    <name type="scientific">Clunio marinus</name>
    <dbReference type="NCBI Taxonomy" id="568069"/>
    <lineage>
        <taxon>Eukaryota</taxon>
        <taxon>Metazoa</taxon>
        <taxon>Ecdysozoa</taxon>
        <taxon>Arthropoda</taxon>
        <taxon>Hexapoda</taxon>
        <taxon>Insecta</taxon>
        <taxon>Pterygota</taxon>
        <taxon>Neoptera</taxon>
        <taxon>Endopterygota</taxon>
        <taxon>Diptera</taxon>
        <taxon>Nematocera</taxon>
        <taxon>Chironomoidea</taxon>
        <taxon>Chironomidae</taxon>
        <taxon>Clunio</taxon>
    </lineage>
</organism>
<dbReference type="EMBL" id="CVRI01000036">
    <property type="protein sequence ID" value="CRK93100.1"/>
    <property type="molecule type" value="Genomic_DNA"/>
</dbReference>
<keyword evidence="2 4" id="KW-0863">Zinc-finger</keyword>
<dbReference type="SUPFAM" id="SSF144232">
    <property type="entry name" value="HIT/MYND zinc finger-like"/>
    <property type="match status" value="1"/>
</dbReference>
<dbReference type="Gene3D" id="6.10.140.2220">
    <property type="match status" value="2"/>
</dbReference>
<evidence type="ECO:0000313" key="8">
    <source>
        <dbReference type="Proteomes" id="UP000183832"/>
    </source>
</evidence>
<keyword evidence="8" id="KW-1185">Reference proteome</keyword>
<evidence type="ECO:0000256" key="2">
    <source>
        <dbReference type="ARBA" id="ARBA00022771"/>
    </source>
</evidence>
<feature type="domain" description="SET" evidence="5">
    <location>
        <begin position="49"/>
        <end position="284"/>
    </location>
</feature>
<evidence type="ECO:0000313" key="7">
    <source>
        <dbReference type="EMBL" id="CRK93100.1"/>
    </source>
</evidence>
<evidence type="ECO:0000256" key="1">
    <source>
        <dbReference type="ARBA" id="ARBA00022723"/>
    </source>
</evidence>
<sequence length="529" mass="59928">MVSSSQEITGKCFVCDKVSKSRCSSCVQVFYCSVEHQKKDWKSHKAICTPMRVCNNDKIGRHYVATRDIKPGEIVLRESPLIVGPSQSTAPVCVGCLKELDQTRYMECERCGWPICSQNCQNNANHVNNECKMTVERGSKVSIKNFMTPHPTYSCLLPLRCMMLKESNPEKWEQLLELQSNHANKTGSDEEKFIEEGVANFITRFFKCNKWSTDEISKVNEIAKINGHELPLTCPPCVVIYYRASFFEHSCKPNLAKSFSDKNEIIFWAPNAIKAHTNLTISYTDVLWETSNRRHHLKLTKQFDCDCERCSDVTEFGTYFSSLKCQKCPEGMLTPASLGDWNNDWRCTNCSNKMSIDSVNKFINHAGQDLSAMEKENEDNCIKFIEHYSKWLSPNHFYITDVKIALAQIIGSGFNGIQQVTIERLLLKAKICKELIDLIEKIVPNEARILGLIKFELHTAYAEIGRRALQNKDANCKSMLEESLSYCQEAIKLLSNEPNSLPEGGICKQARINASSLLTLLGGMLEAGL</sequence>
<protein>
    <submittedName>
        <fullName evidence="7">CLUMA_CG006491, isoform A</fullName>
    </submittedName>
</protein>
<keyword evidence="3" id="KW-0862">Zinc</keyword>
<evidence type="ECO:0000259" key="6">
    <source>
        <dbReference type="PROSITE" id="PS50865"/>
    </source>
</evidence>
<dbReference type="PROSITE" id="PS50865">
    <property type="entry name" value="ZF_MYND_2"/>
    <property type="match status" value="1"/>
</dbReference>
<dbReference type="GO" id="GO:0008276">
    <property type="term" value="F:protein methyltransferase activity"/>
    <property type="evidence" value="ECO:0007669"/>
    <property type="project" value="UniProtKB-ARBA"/>
</dbReference>
<keyword evidence="1" id="KW-0479">Metal-binding</keyword>
<dbReference type="CDD" id="cd20071">
    <property type="entry name" value="SET_SMYD"/>
    <property type="match status" value="1"/>
</dbReference>
<evidence type="ECO:0000256" key="4">
    <source>
        <dbReference type="PROSITE-ProRule" id="PRU00134"/>
    </source>
</evidence>
<dbReference type="InterPro" id="IPR046341">
    <property type="entry name" value="SET_dom_sf"/>
</dbReference>
<dbReference type="STRING" id="568069.A0A1J1I0J5"/>
<dbReference type="SUPFAM" id="SSF82199">
    <property type="entry name" value="SET domain"/>
    <property type="match status" value="1"/>
</dbReference>
<dbReference type="AlphaFoldDB" id="A0A1J1I0J5"/>
<dbReference type="Gene3D" id="2.170.270.10">
    <property type="entry name" value="SET domain"/>
    <property type="match status" value="1"/>
</dbReference>